<comment type="caution">
    <text evidence="1">The sequence shown here is derived from an EMBL/GenBank/DDBJ whole genome shotgun (WGS) entry which is preliminary data.</text>
</comment>
<organism evidence="1 2">
    <name type="scientific">Actinomyces oris</name>
    <dbReference type="NCBI Taxonomy" id="544580"/>
    <lineage>
        <taxon>Bacteria</taxon>
        <taxon>Bacillati</taxon>
        <taxon>Actinomycetota</taxon>
        <taxon>Actinomycetes</taxon>
        <taxon>Actinomycetales</taxon>
        <taxon>Actinomycetaceae</taxon>
        <taxon>Actinomyces</taxon>
    </lineage>
</organism>
<evidence type="ECO:0000313" key="2">
    <source>
        <dbReference type="Proteomes" id="UP000186769"/>
    </source>
</evidence>
<feature type="non-terminal residue" evidence="1">
    <location>
        <position position="180"/>
    </location>
</feature>
<proteinExistence type="predicted"/>
<sequence>MINDFMDAYDLDDVVVVADAGMISAANKQALERAGLSYVLGSRTARVPHVISSWHDNHPDQDVPDGLTLTQPWPAGPSDQRRDETIYYRYSADRARRTLRGIDTQVAKAEKAVAGKIPVKRNRFVHLSGATRSINRDLEKRARTLAGWKGYVTNLPNPDPETVISAYHRLYNIEKSFRMS</sequence>
<evidence type="ECO:0000313" key="1">
    <source>
        <dbReference type="EMBL" id="OLO79650.1"/>
    </source>
</evidence>
<accession>A0A1Q8XH34</accession>
<protein>
    <submittedName>
        <fullName evidence="1">IS1634 family transposase</fullName>
    </submittedName>
</protein>
<dbReference type="AlphaFoldDB" id="A0A1Q8XH34"/>
<dbReference type="EMBL" id="MSKW01000003">
    <property type="protein sequence ID" value="OLO79650.1"/>
    <property type="molecule type" value="Genomic_DNA"/>
</dbReference>
<reference evidence="1 2" key="1">
    <citation type="submission" date="2016-12" db="EMBL/GenBank/DDBJ databases">
        <title>Genomic comparison of strains in the 'Actinomyces naeslundii' group.</title>
        <authorList>
            <person name="Mughal S.R."/>
            <person name="Do T."/>
            <person name="Gilbert S.C."/>
            <person name="Witherden E.A."/>
            <person name="Didelot X."/>
            <person name="Beighton D."/>
        </authorList>
    </citation>
    <scope>NUCLEOTIDE SEQUENCE [LARGE SCALE GENOMIC DNA]</scope>
    <source>
        <strain evidence="1 2">G53E</strain>
    </source>
</reference>
<name>A0A1Q8XH34_9ACTO</name>
<gene>
    <name evidence="1" type="ORF">BKH15_01840</name>
</gene>
<dbReference type="Proteomes" id="UP000186769">
    <property type="component" value="Unassembled WGS sequence"/>
</dbReference>